<keyword evidence="2" id="KW-1185">Reference proteome</keyword>
<sequence length="345" mass="39410">MIDIQQTNIYTDETQLGLEFEVVAHSLSYLDDSLDTTPASAISFDSTESEESVHDKKLITTAITTDGTVESESDSLYVRRLEHSHDSQGSTLNVQDSEEGSLTYAESHDANTTTQESINDSLHEETQGTFEQEFAQVVDQLGMEFGENELNSIFVELSKSNDCQEKDAADNIKTLKRALQECESANAVDFLEQIVSKATVPTKKRDATDRIEKKLDCLKTSPPAISECRSYTSMASEIPSPRTITREGPFRFDRLHEYGKGQMKLRRELELIHKLELNKREVIFQLNLANKQRKLKEGYNLPPLQQRGKRIHDTYSQKKNEAGRKLRMEIEARRELRRIEKSLWN</sequence>
<dbReference type="EMBL" id="BLLK01000038">
    <property type="protein sequence ID" value="GFH50121.1"/>
    <property type="molecule type" value="Genomic_DNA"/>
</dbReference>
<dbReference type="AlphaFoldDB" id="A0AAD3CRZ5"/>
<gene>
    <name evidence="1" type="ORF">CTEN210_06597</name>
</gene>
<proteinExistence type="predicted"/>
<comment type="caution">
    <text evidence="1">The sequence shown here is derived from an EMBL/GenBank/DDBJ whole genome shotgun (WGS) entry which is preliminary data.</text>
</comment>
<evidence type="ECO:0000313" key="2">
    <source>
        <dbReference type="Proteomes" id="UP001054902"/>
    </source>
</evidence>
<organism evidence="1 2">
    <name type="scientific">Chaetoceros tenuissimus</name>
    <dbReference type="NCBI Taxonomy" id="426638"/>
    <lineage>
        <taxon>Eukaryota</taxon>
        <taxon>Sar</taxon>
        <taxon>Stramenopiles</taxon>
        <taxon>Ochrophyta</taxon>
        <taxon>Bacillariophyta</taxon>
        <taxon>Coscinodiscophyceae</taxon>
        <taxon>Chaetocerotophycidae</taxon>
        <taxon>Chaetocerotales</taxon>
        <taxon>Chaetocerotaceae</taxon>
        <taxon>Chaetoceros</taxon>
    </lineage>
</organism>
<accession>A0AAD3CRZ5</accession>
<reference evidence="1 2" key="1">
    <citation type="journal article" date="2021" name="Sci. Rep.">
        <title>The genome of the diatom Chaetoceros tenuissimus carries an ancient integrated fragment of an extant virus.</title>
        <authorList>
            <person name="Hongo Y."/>
            <person name="Kimura K."/>
            <person name="Takaki Y."/>
            <person name="Yoshida Y."/>
            <person name="Baba S."/>
            <person name="Kobayashi G."/>
            <person name="Nagasaki K."/>
            <person name="Hano T."/>
            <person name="Tomaru Y."/>
        </authorList>
    </citation>
    <scope>NUCLEOTIDE SEQUENCE [LARGE SCALE GENOMIC DNA]</scope>
    <source>
        <strain evidence="1 2">NIES-3715</strain>
    </source>
</reference>
<name>A0AAD3CRZ5_9STRA</name>
<evidence type="ECO:0000313" key="1">
    <source>
        <dbReference type="EMBL" id="GFH50121.1"/>
    </source>
</evidence>
<protein>
    <submittedName>
        <fullName evidence="1">Uncharacterized protein</fullName>
    </submittedName>
</protein>
<dbReference type="Proteomes" id="UP001054902">
    <property type="component" value="Unassembled WGS sequence"/>
</dbReference>